<dbReference type="InParanoid" id="A0A2Y9TDY7"/>
<feature type="region of interest" description="Disordered" evidence="1">
    <location>
        <begin position="123"/>
        <end position="151"/>
    </location>
</feature>
<name>A0A2Y9TDY7_PHYMC</name>
<gene>
    <name evidence="3" type="primary">LOC112067098</name>
</gene>
<dbReference type="GeneID" id="112067098"/>
<reference evidence="3" key="1">
    <citation type="submission" date="2025-08" db="UniProtKB">
        <authorList>
            <consortium name="RefSeq"/>
        </authorList>
    </citation>
    <scope>IDENTIFICATION</scope>
    <source>
        <tissue evidence="3">Muscle</tissue>
    </source>
</reference>
<dbReference type="Proteomes" id="UP000248484">
    <property type="component" value="Chromosome 20"/>
</dbReference>
<sequence>MRYHLVCTCGSIRTVPTPAFSPKQFNNLTSNILSGSRSDYLSKEFPTHAPRLSSTVSFLVPEREVPFTASVGHSLPHQKRPANWPGFTEAESQSIAGRDKDLTCNILKPRVKSTYDKNVEFQLNSISSPESPRKQRRSRCSRRQDGHTLAQQGKCAGERYKLSHPEEARMPPRKSLTKEACELPGGLVARIRRFHQRSIQNNLPLCLQDSDQTVPSLILFQTRLVAPPLPPKDLLPTHNNTAVI</sequence>
<evidence type="ECO:0000256" key="1">
    <source>
        <dbReference type="SAM" id="MobiDB-lite"/>
    </source>
</evidence>
<dbReference type="RefSeq" id="XP_023987817.1">
    <property type="nucleotide sequence ID" value="XM_024132049.3"/>
</dbReference>
<proteinExistence type="predicted"/>
<keyword evidence="2" id="KW-1185">Reference proteome</keyword>
<dbReference type="AlphaFoldDB" id="A0A2Y9TDY7"/>
<organism evidence="2 3">
    <name type="scientific">Physeter macrocephalus</name>
    <name type="common">Sperm whale</name>
    <name type="synonym">Physeter catodon</name>
    <dbReference type="NCBI Taxonomy" id="9755"/>
    <lineage>
        <taxon>Eukaryota</taxon>
        <taxon>Metazoa</taxon>
        <taxon>Chordata</taxon>
        <taxon>Craniata</taxon>
        <taxon>Vertebrata</taxon>
        <taxon>Euteleostomi</taxon>
        <taxon>Mammalia</taxon>
        <taxon>Eutheria</taxon>
        <taxon>Laurasiatheria</taxon>
        <taxon>Artiodactyla</taxon>
        <taxon>Whippomorpha</taxon>
        <taxon>Cetacea</taxon>
        <taxon>Odontoceti</taxon>
        <taxon>Physeteridae</taxon>
        <taxon>Physeter</taxon>
    </lineage>
</organism>
<evidence type="ECO:0000313" key="3">
    <source>
        <dbReference type="RefSeq" id="XP_023987817.1"/>
    </source>
</evidence>
<protein>
    <submittedName>
        <fullName evidence="3">Uncharacterized protein</fullName>
    </submittedName>
</protein>
<accession>A0A2Y9TDY7</accession>
<evidence type="ECO:0000313" key="2">
    <source>
        <dbReference type="Proteomes" id="UP000248484"/>
    </source>
</evidence>
<dbReference type="KEGG" id="pcad:112067098"/>